<dbReference type="HOGENOM" id="CLU_009819_1_0_1"/>
<dbReference type="Gene3D" id="3.30.40.10">
    <property type="entry name" value="Zinc/RING finger domain, C3HC4 (zinc finger)"/>
    <property type="match status" value="2"/>
</dbReference>
<reference evidence="9" key="3">
    <citation type="submission" date="2015-04" db="UniProtKB">
        <authorList>
            <consortium name="EnsemblPlants"/>
        </authorList>
    </citation>
    <scope>IDENTIFICATION</scope>
</reference>
<dbReference type="EnsemblPlants" id="LPERR07G24100.1">
    <property type="protein sequence ID" value="LPERR07G24100.1"/>
    <property type="gene ID" value="LPERR07G24100"/>
</dbReference>
<dbReference type="GO" id="GO:0003714">
    <property type="term" value="F:transcription corepressor activity"/>
    <property type="evidence" value="ECO:0007669"/>
    <property type="project" value="InterPro"/>
</dbReference>
<accession>A0A0D9X396</accession>
<evidence type="ECO:0000259" key="8">
    <source>
        <dbReference type="PROSITE" id="PS50016"/>
    </source>
</evidence>
<feature type="region of interest" description="Disordered" evidence="7">
    <location>
        <begin position="103"/>
        <end position="157"/>
    </location>
</feature>
<dbReference type="InterPro" id="IPR019787">
    <property type="entry name" value="Znf_PHD-finger"/>
</dbReference>
<dbReference type="PANTHER" id="PTHR46309:SF24">
    <property type="entry name" value="OS07G0693650 PROTEIN"/>
    <property type="match status" value="1"/>
</dbReference>
<dbReference type="eggNOG" id="ENOG502QTVY">
    <property type="taxonomic scope" value="Eukaryota"/>
</dbReference>
<evidence type="ECO:0000256" key="3">
    <source>
        <dbReference type="ARBA" id="ARBA00022771"/>
    </source>
</evidence>
<sequence>MAAAAASDWQPVNLRPEFSAEVHALLVSDNLAAVVKRVRRRDEEFHTKFKKHLLALHWLISSRPNPGVLAPPRLRYVSPLDGKSYYSLLRLIKIINIRRLHAAPPHPDDDATQSQSQSPSPSQSESSEDTDTTVDIETLDDDDDDHHQEQDGHHQEEEDAIAEYVAFMKEDGSRKSKEQRSKGKLLVNKAKEQLVSSGWMLWKTTKYNGRLELRYKDPQNGRSYISLITACKAYLLRRPPLPPTTTTTTCSSSKEKTPKKRTPPADSSNSNCKKRKKKARVLQPRETNEHGHARTVLSLLIDKKIVKPREKINYRAKKGLITGDGMVKCVCGGCSKMRRREELTVAEFAAHGGVSSEDERRPWALMFLKDGRSLSQCMLQLMAMGLGENSSIKSRRKKKTYERGAWVKRKWWDADEDDDDDVCSICHECGELVICDCCQSMFHHGCVGLDSTPPGDWFCPPCRCGVCGNSDFDDPVNSTGSSSGSLRGFSDKIVIYCNQCQREYHAGCVRENEVWCPKSEGEGPWLCSESCSNIYLHLEGLIAAASTSTAAVSMSLVVLRHGAAQDRGDGEETQAEEYAKLCLALDVLHECFVPLTEPRTHTDLTADIVFNSSQVYGDKVAELPLVGTRFAHRRQGMCRLLMNKLEKLLGKIGVKRLVLPAVPELVATWTGSFGFREMGQSDRQELAHHPIVCFQGTTMCHKFLNPDAN</sequence>
<evidence type="ECO:0000313" key="9">
    <source>
        <dbReference type="EnsemblPlants" id="LPERR07G24100.1"/>
    </source>
</evidence>
<proteinExistence type="predicted"/>
<dbReference type="InterPro" id="IPR019786">
    <property type="entry name" value="Zinc_finger_PHD-type_CS"/>
</dbReference>
<dbReference type="PANTHER" id="PTHR46309">
    <property type="entry name" value="PHD FINGER PROTEIN 12"/>
    <property type="match status" value="1"/>
</dbReference>
<name>A0A0D9X396_9ORYZ</name>
<dbReference type="Gramene" id="LPERR07G24100.1">
    <property type="protein sequence ID" value="LPERR07G24100.1"/>
    <property type="gene ID" value="LPERR07G24100"/>
</dbReference>
<feature type="compositionally biased region" description="Low complexity" evidence="7">
    <location>
        <begin position="112"/>
        <end position="125"/>
    </location>
</feature>
<keyword evidence="4" id="KW-0862">Zinc</keyword>
<keyword evidence="3 6" id="KW-0863">Zinc-finger</keyword>
<dbReference type="Pfam" id="PF16135">
    <property type="entry name" value="TDBD"/>
    <property type="match status" value="1"/>
</dbReference>
<dbReference type="InterPro" id="IPR056511">
    <property type="entry name" value="IDM1_C"/>
</dbReference>
<evidence type="ECO:0000256" key="4">
    <source>
        <dbReference type="ARBA" id="ARBA00022833"/>
    </source>
</evidence>
<dbReference type="InterPro" id="IPR013083">
    <property type="entry name" value="Znf_RING/FYVE/PHD"/>
</dbReference>
<evidence type="ECO:0000256" key="6">
    <source>
        <dbReference type="PROSITE-ProRule" id="PRU00146"/>
    </source>
</evidence>
<dbReference type="Proteomes" id="UP000032180">
    <property type="component" value="Chromosome 7"/>
</dbReference>
<reference evidence="10" key="2">
    <citation type="submission" date="2013-12" db="EMBL/GenBank/DDBJ databases">
        <authorList>
            <person name="Yu Y."/>
            <person name="Lee S."/>
            <person name="de Baynast K."/>
            <person name="Wissotski M."/>
            <person name="Liu L."/>
            <person name="Talag J."/>
            <person name="Goicoechea J."/>
            <person name="Angelova A."/>
            <person name="Jetty R."/>
            <person name="Kudrna D."/>
            <person name="Golser W."/>
            <person name="Rivera L."/>
            <person name="Zhang J."/>
            <person name="Wing R."/>
        </authorList>
    </citation>
    <scope>NUCLEOTIDE SEQUENCE</scope>
</reference>
<dbReference type="Pfam" id="PF22970">
    <property type="entry name" value="DUF7028"/>
    <property type="match status" value="2"/>
</dbReference>
<dbReference type="PROSITE" id="PS50016">
    <property type="entry name" value="ZF_PHD_2"/>
    <property type="match status" value="1"/>
</dbReference>
<dbReference type="SUPFAM" id="SSF55729">
    <property type="entry name" value="Acyl-CoA N-acyltransferases (Nat)"/>
    <property type="match status" value="1"/>
</dbReference>
<evidence type="ECO:0000256" key="7">
    <source>
        <dbReference type="SAM" id="MobiDB-lite"/>
    </source>
</evidence>
<dbReference type="SMART" id="SM00249">
    <property type="entry name" value="PHD"/>
    <property type="match status" value="2"/>
</dbReference>
<dbReference type="InterPro" id="IPR054292">
    <property type="entry name" value="DUF7028"/>
</dbReference>
<feature type="compositionally biased region" description="Basic and acidic residues" evidence="7">
    <location>
        <begin position="145"/>
        <end position="156"/>
    </location>
</feature>
<feature type="compositionally biased region" description="Acidic residues" evidence="7">
    <location>
        <begin position="126"/>
        <end position="144"/>
    </location>
</feature>
<reference evidence="9 10" key="1">
    <citation type="submission" date="2012-08" db="EMBL/GenBank/DDBJ databases">
        <title>Oryza genome evolution.</title>
        <authorList>
            <person name="Wing R.A."/>
        </authorList>
    </citation>
    <scope>NUCLEOTIDE SEQUENCE</scope>
</reference>
<evidence type="ECO:0000313" key="10">
    <source>
        <dbReference type="Proteomes" id="UP000032180"/>
    </source>
</evidence>
<dbReference type="AlphaFoldDB" id="A0A0D9X396"/>
<protein>
    <recommendedName>
        <fullName evidence="8">PHD-type domain-containing protein</fullName>
    </recommendedName>
</protein>
<dbReference type="PROSITE" id="PS01359">
    <property type="entry name" value="ZF_PHD_1"/>
    <property type="match status" value="1"/>
</dbReference>
<feature type="domain" description="PHD-type" evidence="8">
    <location>
        <begin position="420"/>
        <end position="465"/>
    </location>
</feature>
<dbReference type="SUPFAM" id="SSF57903">
    <property type="entry name" value="FYVE/PHD zinc finger"/>
    <property type="match status" value="2"/>
</dbReference>
<evidence type="ECO:0000256" key="5">
    <source>
        <dbReference type="ARBA" id="ARBA00023242"/>
    </source>
</evidence>
<keyword evidence="5" id="KW-0539">Nucleus</keyword>
<keyword evidence="2" id="KW-0479">Metal-binding</keyword>
<dbReference type="InterPro" id="IPR032308">
    <property type="entry name" value="TDBD"/>
</dbReference>
<evidence type="ECO:0000256" key="2">
    <source>
        <dbReference type="ARBA" id="ARBA00022723"/>
    </source>
</evidence>
<dbReference type="STRING" id="77586.A0A0D9X396"/>
<feature type="region of interest" description="Disordered" evidence="7">
    <location>
        <begin position="238"/>
        <end position="289"/>
    </location>
</feature>
<dbReference type="InterPro" id="IPR042163">
    <property type="entry name" value="PHF12"/>
</dbReference>
<dbReference type="InterPro" id="IPR001965">
    <property type="entry name" value="Znf_PHD"/>
</dbReference>
<dbReference type="GO" id="GO:0008270">
    <property type="term" value="F:zinc ion binding"/>
    <property type="evidence" value="ECO:0007669"/>
    <property type="project" value="UniProtKB-KW"/>
</dbReference>
<dbReference type="Pfam" id="PF23209">
    <property type="entry name" value="IDM1_C"/>
    <property type="match status" value="1"/>
</dbReference>
<evidence type="ECO:0000256" key="1">
    <source>
        <dbReference type="ARBA" id="ARBA00004123"/>
    </source>
</evidence>
<keyword evidence="10" id="KW-1185">Reference proteome</keyword>
<dbReference type="GO" id="GO:0006357">
    <property type="term" value="P:regulation of transcription by RNA polymerase II"/>
    <property type="evidence" value="ECO:0007669"/>
    <property type="project" value="TreeGrafter"/>
</dbReference>
<dbReference type="GO" id="GO:0005634">
    <property type="term" value="C:nucleus"/>
    <property type="evidence" value="ECO:0007669"/>
    <property type="project" value="UniProtKB-SubCell"/>
</dbReference>
<dbReference type="InterPro" id="IPR016181">
    <property type="entry name" value="Acyl_CoA_acyltransferase"/>
</dbReference>
<organism evidence="9 10">
    <name type="scientific">Leersia perrieri</name>
    <dbReference type="NCBI Taxonomy" id="77586"/>
    <lineage>
        <taxon>Eukaryota</taxon>
        <taxon>Viridiplantae</taxon>
        <taxon>Streptophyta</taxon>
        <taxon>Embryophyta</taxon>
        <taxon>Tracheophyta</taxon>
        <taxon>Spermatophyta</taxon>
        <taxon>Magnoliopsida</taxon>
        <taxon>Liliopsida</taxon>
        <taxon>Poales</taxon>
        <taxon>Poaceae</taxon>
        <taxon>BOP clade</taxon>
        <taxon>Oryzoideae</taxon>
        <taxon>Oryzeae</taxon>
        <taxon>Oryzinae</taxon>
        <taxon>Leersia</taxon>
    </lineage>
</organism>
<comment type="subcellular location">
    <subcellularLocation>
        <location evidence="1">Nucleus</location>
    </subcellularLocation>
</comment>
<dbReference type="InterPro" id="IPR011011">
    <property type="entry name" value="Znf_FYVE_PHD"/>
</dbReference>